<reference evidence="1" key="1">
    <citation type="journal article" date="2014" name="Front. Microbiol.">
        <title>High frequency of phylogenetically diverse reductive dehalogenase-homologous genes in deep subseafloor sedimentary metagenomes.</title>
        <authorList>
            <person name="Kawai M."/>
            <person name="Futagami T."/>
            <person name="Toyoda A."/>
            <person name="Takaki Y."/>
            <person name="Nishi S."/>
            <person name="Hori S."/>
            <person name="Arai W."/>
            <person name="Tsubouchi T."/>
            <person name="Morono Y."/>
            <person name="Uchiyama I."/>
            <person name="Ito T."/>
            <person name="Fujiyama A."/>
            <person name="Inagaki F."/>
            <person name="Takami H."/>
        </authorList>
    </citation>
    <scope>NUCLEOTIDE SEQUENCE</scope>
    <source>
        <strain evidence="1">Expedition CK06-06</strain>
    </source>
</reference>
<sequence>ENNGIGLAVDGNNPVEIREAIRRLKNNPEVYQEMAEKARKLAEKKYCWEKVSKKLVALYKNLR</sequence>
<organism evidence="1">
    <name type="scientific">marine sediment metagenome</name>
    <dbReference type="NCBI Taxonomy" id="412755"/>
    <lineage>
        <taxon>unclassified sequences</taxon>
        <taxon>metagenomes</taxon>
        <taxon>ecological metagenomes</taxon>
    </lineage>
</organism>
<dbReference type="Gene3D" id="3.40.50.2000">
    <property type="entry name" value="Glycogen Phosphorylase B"/>
    <property type="match status" value="2"/>
</dbReference>
<dbReference type="EMBL" id="BARV01019561">
    <property type="protein sequence ID" value="GAI18696.1"/>
    <property type="molecule type" value="Genomic_DNA"/>
</dbReference>
<evidence type="ECO:0008006" key="2">
    <source>
        <dbReference type="Google" id="ProtNLM"/>
    </source>
</evidence>
<dbReference type="AlphaFoldDB" id="X1MKU8"/>
<protein>
    <recommendedName>
        <fullName evidence="2">Glycosyl transferase family 1 domain-containing protein</fullName>
    </recommendedName>
</protein>
<evidence type="ECO:0000313" key="1">
    <source>
        <dbReference type="EMBL" id="GAI18696.1"/>
    </source>
</evidence>
<dbReference type="SUPFAM" id="SSF53756">
    <property type="entry name" value="UDP-Glycosyltransferase/glycogen phosphorylase"/>
    <property type="match status" value="1"/>
</dbReference>
<gene>
    <name evidence="1" type="ORF">S06H3_32855</name>
</gene>
<name>X1MKU8_9ZZZZ</name>
<accession>X1MKU8</accession>
<proteinExistence type="predicted"/>
<comment type="caution">
    <text evidence="1">The sequence shown here is derived from an EMBL/GenBank/DDBJ whole genome shotgun (WGS) entry which is preliminary data.</text>
</comment>
<feature type="non-terminal residue" evidence="1">
    <location>
        <position position="1"/>
    </location>
</feature>